<proteinExistence type="predicted"/>
<reference evidence="1" key="1">
    <citation type="submission" date="2022-07" db="EMBL/GenBank/DDBJ databases">
        <title>Genome Sequence of Phlebia brevispora.</title>
        <authorList>
            <person name="Buettner E."/>
        </authorList>
    </citation>
    <scope>NUCLEOTIDE SEQUENCE</scope>
    <source>
        <strain evidence="1">MPL23</strain>
    </source>
</reference>
<accession>A0ACC1T305</accession>
<organism evidence="1 2">
    <name type="scientific">Phlebia brevispora</name>
    <dbReference type="NCBI Taxonomy" id="194682"/>
    <lineage>
        <taxon>Eukaryota</taxon>
        <taxon>Fungi</taxon>
        <taxon>Dikarya</taxon>
        <taxon>Basidiomycota</taxon>
        <taxon>Agaricomycotina</taxon>
        <taxon>Agaricomycetes</taxon>
        <taxon>Polyporales</taxon>
        <taxon>Meruliaceae</taxon>
        <taxon>Phlebia</taxon>
    </lineage>
</organism>
<dbReference type="Proteomes" id="UP001148662">
    <property type="component" value="Unassembled WGS sequence"/>
</dbReference>
<protein>
    <submittedName>
        <fullName evidence="1">Uncharacterized protein</fullName>
    </submittedName>
</protein>
<dbReference type="EMBL" id="JANHOG010000699">
    <property type="protein sequence ID" value="KAJ3552148.1"/>
    <property type="molecule type" value="Genomic_DNA"/>
</dbReference>
<comment type="caution">
    <text evidence="1">The sequence shown here is derived from an EMBL/GenBank/DDBJ whole genome shotgun (WGS) entry which is preliminary data.</text>
</comment>
<keyword evidence="2" id="KW-1185">Reference proteome</keyword>
<gene>
    <name evidence="1" type="ORF">NM688_g4305</name>
</gene>
<sequence length="219" mass="23884">MKSATLVIALSLGFLFFDGYINGAGVVVPGEIGSSGCYRTVSPSDEKIPIIGPPFPGGAYKALHIVGAACFFLAELVVQICTWKMTWRMRCMLRRNGIKQPAINLLLRDGTMIYVAISVWSFVTFVVSNITLQATTIPFISTLLYRLMLRLRQVQTLEHSQVMSPNCAVLPRVVGNQGSPSDLGTTLHEDLDSDDEVIHITNDPVVVGFGPTTEEPRGV</sequence>
<evidence type="ECO:0000313" key="2">
    <source>
        <dbReference type="Proteomes" id="UP001148662"/>
    </source>
</evidence>
<evidence type="ECO:0000313" key="1">
    <source>
        <dbReference type="EMBL" id="KAJ3552148.1"/>
    </source>
</evidence>
<name>A0ACC1T305_9APHY</name>